<accession>A0A9E7KPZ9</accession>
<dbReference type="AlphaFoldDB" id="A0A9E7KPZ9"/>
<sequence>MELEEHPYAAKDHKTQEKPSPPPRNVGHRYHNQFRCRTMCTLIRDRGGKKEEVAQLRRSWSAFGGDGGVSLAIKLHGSLLGVSRTGPIKAEAVAPTLSLVLRV</sequence>
<feature type="region of interest" description="Disordered" evidence="1">
    <location>
        <begin position="1"/>
        <end position="29"/>
    </location>
</feature>
<feature type="compositionally biased region" description="Basic and acidic residues" evidence="1">
    <location>
        <begin position="1"/>
        <end position="17"/>
    </location>
</feature>
<dbReference type="Proteomes" id="UP001055439">
    <property type="component" value="Chromosome 8"/>
</dbReference>
<organism evidence="2 3">
    <name type="scientific">Musa troglodytarum</name>
    <name type="common">fe'i banana</name>
    <dbReference type="NCBI Taxonomy" id="320322"/>
    <lineage>
        <taxon>Eukaryota</taxon>
        <taxon>Viridiplantae</taxon>
        <taxon>Streptophyta</taxon>
        <taxon>Embryophyta</taxon>
        <taxon>Tracheophyta</taxon>
        <taxon>Spermatophyta</taxon>
        <taxon>Magnoliopsida</taxon>
        <taxon>Liliopsida</taxon>
        <taxon>Zingiberales</taxon>
        <taxon>Musaceae</taxon>
        <taxon>Musa</taxon>
    </lineage>
</organism>
<keyword evidence="3" id="KW-1185">Reference proteome</keyword>
<reference evidence="2" key="1">
    <citation type="submission" date="2022-05" db="EMBL/GenBank/DDBJ databases">
        <title>The Musa troglodytarum L. genome provides insights into the mechanism of non-climacteric behaviour and enrichment of carotenoids.</title>
        <authorList>
            <person name="Wang J."/>
        </authorList>
    </citation>
    <scope>NUCLEOTIDE SEQUENCE</scope>
    <source>
        <tissue evidence="2">Leaf</tissue>
    </source>
</reference>
<evidence type="ECO:0000313" key="2">
    <source>
        <dbReference type="EMBL" id="URE23135.1"/>
    </source>
</evidence>
<protein>
    <submittedName>
        <fullName evidence="2">Uncharacterized protein</fullName>
    </submittedName>
</protein>
<gene>
    <name evidence="2" type="ORF">MUK42_20014</name>
</gene>
<evidence type="ECO:0000313" key="3">
    <source>
        <dbReference type="Proteomes" id="UP001055439"/>
    </source>
</evidence>
<evidence type="ECO:0000256" key="1">
    <source>
        <dbReference type="SAM" id="MobiDB-lite"/>
    </source>
</evidence>
<dbReference type="EMBL" id="CP097510">
    <property type="protein sequence ID" value="URE23135.1"/>
    <property type="molecule type" value="Genomic_DNA"/>
</dbReference>
<name>A0A9E7KPZ9_9LILI</name>
<proteinExistence type="predicted"/>